<name>A0A816C7T8_9BILA</name>
<evidence type="ECO:0000313" key="2">
    <source>
        <dbReference type="EMBL" id="CAF4508209.1"/>
    </source>
</evidence>
<evidence type="ECO:0000313" key="3">
    <source>
        <dbReference type="Proteomes" id="UP000663829"/>
    </source>
</evidence>
<accession>A0A816C7T8</accession>
<proteinExistence type="predicted"/>
<dbReference type="EMBL" id="CAJNOQ010040239">
    <property type="protein sequence ID" value="CAF1619379.1"/>
    <property type="molecule type" value="Genomic_DNA"/>
</dbReference>
<dbReference type="Proteomes" id="UP000663829">
    <property type="component" value="Unassembled WGS sequence"/>
</dbReference>
<evidence type="ECO:0000313" key="1">
    <source>
        <dbReference type="EMBL" id="CAF1619379.1"/>
    </source>
</evidence>
<comment type="caution">
    <text evidence="1">The sequence shown here is derived from an EMBL/GenBank/DDBJ whole genome shotgun (WGS) entry which is preliminary data.</text>
</comment>
<keyword evidence="3" id="KW-1185">Reference proteome</keyword>
<gene>
    <name evidence="1" type="ORF">GPM918_LOCUS43635</name>
    <name evidence="2" type="ORF">SRO942_LOCUS45177</name>
</gene>
<reference evidence="1" key="1">
    <citation type="submission" date="2021-02" db="EMBL/GenBank/DDBJ databases">
        <authorList>
            <person name="Nowell W R."/>
        </authorList>
    </citation>
    <scope>NUCLEOTIDE SEQUENCE</scope>
</reference>
<dbReference type="Proteomes" id="UP000681722">
    <property type="component" value="Unassembled WGS sequence"/>
</dbReference>
<dbReference type="EMBL" id="CAJOBC010107313">
    <property type="protein sequence ID" value="CAF4508209.1"/>
    <property type="molecule type" value="Genomic_DNA"/>
</dbReference>
<feature type="non-terminal residue" evidence="1">
    <location>
        <position position="14"/>
    </location>
</feature>
<organism evidence="1 3">
    <name type="scientific">Didymodactylos carnosus</name>
    <dbReference type="NCBI Taxonomy" id="1234261"/>
    <lineage>
        <taxon>Eukaryota</taxon>
        <taxon>Metazoa</taxon>
        <taxon>Spiralia</taxon>
        <taxon>Gnathifera</taxon>
        <taxon>Rotifera</taxon>
        <taxon>Eurotatoria</taxon>
        <taxon>Bdelloidea</taxon>
        <taxon>Philodinida</taxon>
        <taxon>Philodinidae</taxon>
        <taxon>Didymodactylos</taxon>
    </lineage>
</organism>
<sequence length="14" mass="1484">MGFGVTPQKSTTET</sequence>
<protein>
    <submittedName>
        <fullName evidence="1">Uncharacterized protein</fullName>
    </submittedName>
</protein>